<evidence type="ECO:0000313" key="2">
    <source>
        <dbReference type="Proteomes" id="UP001152649"/>
    </source>
</evidence>
<dbReference type="Proteomes" id="UP001152649">
    <property type="component" value="Unassembled WGS sequence"/>
</dbReference>
<comment type="caution">
    <text evidence="1">The sequence shown here is derived from an EMBL/GenBank/DDBJ whole genome shotgun (WGS) entry which is preliminary data.</text>
</comment>
<gene>
    <name evidence="1" type="ORF">PSALAMII_LOCUS6944</name>
</gene>
<name>A0A9W4JHH0_9EURO</name>
<reference evidence="1" key="1">
    <citation type="submission" date="2021-07" db="EMBL/GenBank/DDBJ databases">
        <authorList>
            <person name="Branca A.L. A."/>
        </authorList>
    </citation>
    <scope>NUCLEOTIDE SEQUENCE</scope>
</reference>
<evidence type="ECO:0000313" key="1">
    <source>
        <dbReference type="EMBL" id="CAG8392733.1"/>
    </source>
</evidence>
<dbReference type="OrthoDB" id="10250120at2759"/>
<accession>A0A9W4JHH0</accession>
<proteinExistence type="predicted"/>
<organism evidence="1 2">
    <name type="scientific">Penicillium salamii</name>
    <dbReference type="NCBI Taxonomy" id="1612424"/>
    <lineage>
        <taxon>Eukaryota</taxon>
        <taxon>Fungi</taxon>
        <taxon>Dikarya</taxon>
        <taxon>Ascomycota</taxon>
        <taxon>Pezizomycotina</taxon>
        <taxon>Eurotiomycetes</taxon>
        <taxon>Eurotiomycetidae</taxon>
        <taxon>Eurotiales</taxon>
        <taxon>Aspergillaceae</taxon>
        <taxon>Penicillium</taxon>
    </lineage>
</organism>
<keyword evidence="2" id="KW-1185">Reference proteome</keyword>
<dbReference type="EMBL" id="CAJVPG010000332">
    <property type="protein sequence ID" value="CAG8392733.1"/>
    <property type="molecule type" value="Genomic_DNA"/>
</dbReference>
<protein>
    <submittedName>
        <fullName evidence="1">Uncharacterized protein</fullName>
    </submittedName>
</protein>
<dbReference type="AlphaFoldDB" id="A0A9W4JHH0"/>
<sequence length="150" mass="16863">MDEVEGLIVGIVCVGIVFERSRVVRKCGAAPIGESGSERKLEREDTIGEGGAELPLSVEGRPECMYFVDDARWSWGRSGSTSWKRRHDSRWRAIRDSRLSCGGMRDDGTGTMAPLGTLRRAEWRELRRLLGREAVLRDAEREWVIDAVEG</sequence>